<evidence type="ECO:0000313" key="10">
    <source>
        <dbReference type="Proteomes" id="UP001385951"/>
    </source>
</evidence>
<dbReference type="AlphaFoldDB" id="A0AAW0GTN2"/>
<evidence type="ECO:0000256" key="2">
    <source>
        <dbReference type="ARBA" id="ARBA00022750"/>
    </source>
</evidence>
<evidence type="ECO:0000313" key="9">
    <source>
        <dbReference type="EMBL" id="KAK7693327.1"/>
    </source>
</evidence>
<feature type="transmembrane region" description="Helical" evidence="6">
    <location>
        <begin position="454"/>
        <end position="477"/>
    </location>
</feature>
<feature type="active site" evidence="3">
    <location>
        <position position="297"/>
    </location>
</feature>
<dbReference type="Gene3D" id="2.40.70.10">
    <property type="entry name" value="Acid Proteases"/>
    <property type="match status" value="2"/>
</dbReference>
<proteinExistence type="inferred from homology"/>
<comment type="caution">
    <text evidence="9">The sequence shown here is derived from an EMBL/GenBank/DDBJ whole genome shotgun (WGS) entry which is preliminary data.</text>
</comment>
<keyword evidence="2 5" id="KW-0064">Aspartyl protease</keyword>
<sequence length="484" mass="52138">MQYVLRILTALGFLLHFLGLHAGASVGKGITVPLFPRPRSPSTSTLSYRNDNNISVANSHEYAYLARVEIGTQSFLVLIDTGSSDLWVVSSECMEEDCDAVAKYLPTSTLSPSNATFSLNYLLGAVSGQIGTELITLGPYQISSQVFGACKSQNLLWKLLSIMTVYEALANETTGLGLSGTGNSGILGLAFPLEAAIPDTSGRTLLENLFAAFDADDRYFAFKLGRDQLDSSFSVGQLDSAYANSTSGFAFNPVYSSYKSIYDYWKLPLQAITVNSTTFNLSRTKVPGAPSPIAVLDTGTTLILGPTPDVDRLWSSIGGARKTDAGWQVRCNRGIIIGFVLGQGDDTREFVLDPFDLSWRQGSSDNDWCMGGIQANDRVASGDWLLGDSFLRNVYAIHHVAVDGQPPKIGLLGTTDANSSLVLFQRERGADTTSPVPILASPEHQPTGWGSGSIIGLTVALSFLLGVLITCLIFYCVERKMGRR</sequence>
<keyword evidence="5" id="KW-0378">Hydrolase</keyword>
<keyword evidence="6" id="KW-0472">Membrane</keyword>
<feature type="active site" evidence="3">
    <location>
        <position position="80"/>
    </location>
</feature>
<name>A0AAW0GTN2_9APHY</name>
<dbReference type="CDD" id="cd05471">
    <property type="entry name" value="pepsin_like"/>
    <property type="match status" value="1"/>
</dbReference>
<feature type="signal peptide" evidence="7">
    <location>
        <begin position="1"/>
        <end position="23"/>
    </location>
</feature>
<dbReference type="PANTHER" id="PTHR47966">
    <property type="entry name" value="BETA-SITE APP-CLEAVING ENZYME, ISOFORM A-RELATED"/>
    <property type="match status" value="1"/>
</dbReference>
<dbReference type="PROSITE" id="PS00141">
    <property type="entry name" value="ASP_PROTEASE"/>
    <property type="match status" value="2"/>
</dbReference>
<evidence type="ECO:0000256" key="6">
    <source>
        <dbReference type="SAM" id="Phobius"/>
    </source>
</evidence>
<evidence type="ECO:0000256" key="3">
    <source>
        <dbReference type="PIRSR" id="PIRSR601461-1"/>
    </source>
</evidence>
<evidence type="ECO:0000256" key="7">
    <source>
        <dbReference type="SAM" id="SignalP"/>
    </source>
</evidence>
<keyword evidence="10" id="KW-1185">Reference proteome</keyword>
<dbReference type="Pfam" id="PF00026">
    <property type="entry name" value="Asp"/>
    <property type="match status" value="1"/>
</dbReference>
<keyword evidence="4" id="KW-1015">Disulfide bond</keyword>
<gene>
    <name evidence="9" type="ORF">QCA50_002895</name>
</gene>
<feature type="domain" description="Peptidase A1" evidence="8">
    <location>
        <begin position="64"/>
        <end position="412"/>
    </location>
</feature>
<keyword evidence="6" id="KW-1133">Transmembrane helix</keyword>
<evidence type="ECO:0000256" key="1">
    <source>
        <dbReference type="ARBA" id="ARBA00007447"/>
    </source>
</evidence>
<dbReference type="PANTHER" id="PTHR47966:SF57">
    <property type="entry name" value="PEPTIDASE A1 DOMAIN-CONTAINING PROTEIN"/>
    <property type="match status" value="1"/>
</dbReference>
<dbReference type="GO" id="GO:0006508">
    <property type="term" value="P:proteolysis"/>
    <property type="evidence" value="ECO:0007669"/>
    <property type="project" value="UniProtKB-KW"/>
</dbReference>
<keyword evidence="6" id="KW-0812">Transmembrane</keyword>
<dbReference type="InterPro" id="IPR021109">
    <property type="entry name" value="Peptidase_aspartic_dom_sf"/>
</dbReference>
<organism evidence="9 10">
    <name type="scientific">Cerrena zonata</name>
    <dbReference type="NCBI Taxonomy" id="2478898"/>
    <lineage>
        <taxon>Eukaryota</taxon>
        <taxon>Fungi</taxon>
        <taxon>Dikarya</taxon>
        <taxon>Basidiomycota</taxon>
        <taxon>Agaricomycotina</taxon>
        <taxon>Agaricomycetes</taxon>
        <taxon>Polyporales</taxon>
        <taxon>Cerrenaceae</taxon>
        <taxon>Cerrena</taxon>
    </lineage>
</organism>
<keyword evidence="5" id="KW-0645">Protease</keyword>
<protein>
    <recommendedName>
        <fullName evidence="8">Peptidase A1 domain-containing protein</fullName>
    </recommendedName>
</protein>
<dbReference type="InterPro" id="IPR001969">
    <property type="entry name" value="Aspartic_peptidase_AS"/>
</dbReference>
<dbReference type="GO" id="GO:0004190">
    <property type="term" value="F:aspartic-type endopeptidase activity"/>
    <property type="evidence" value="ECO:0007669"/>
    <property type="project" value="UniProtKB-KW"/>
</dbReference>
<dbReference type="InterPro" id="IPR001461">
    <property type="entry name" value="Aspartic_peptidase_A1"/>
</dbReference>
<dbReference type="PRINTS" id="PR00792">
    <property type="entry name" value="PEPSIN"/>
</dbReference>
<dbReference type="EMBL" id="JASBNA010000003">
    <property type="protein sequence ID" value="KAK7693327.1"/>
    <property type="molecule type" value="Genomic_DNA"/>
</dbReference>
<dbReference type="PROSITE" id="PS51767">
    <property type="entry name" value="PEPTIDASE_A1"/>
    <property type="match status" value="1"/>
</dbReference>
<evidence type="ECO:0000256" key="5">
    <source>
        <dbReference type="RuleBase" id="RU000454"/>
    </source>
</evidence>
<reference evidence="9 10" key="1">
    <citation type="submission" date="2022-09" db="EMBL/GenBank/DDBJ databases">
        <authorList>
            <person name="Palmer J.M."/>
        </authorList>
    </citation>
    <scope>NUCLEOTIDE SEQUENCE [LARGE SCALE GENOMIC DNA]</scope>
    <source>
        <strain evidence="9 10">DSM 7382</strain>
    </source>
</reference>
<dbReference type="InterPro" id="IPR033121">
    <property type="entry name" value="PEPTIDASE_A1"/>
</dbReference>
<comment type="similarity">
    <text evidence="1 5">Belongs to the peptidase A1 family.</text>
</comment>
<evidence type="ECO:0000256" key="4">
    <source>
        <dbReference type="PIRSR" id="PIRSR601461-2"/>
    </source>
</evidence>
<accession>A0AAW0GTN2</accession>
<keyword evidence="7" id="KW-0732">Signal</keyword>
<evidence type="ECO:0000259" key="8">
    <source>
        <dbReference type="PROSITE" id="PS51767"/>
    </source>
</evidence>
<feature type="chain" id="PRO_5043575521" description="Peptidase A1 domain-containing protein" evidence="7">
    <location>
        <begin position="24"/>
        <end position="484"/>
    </location>
</feature>
<dbReference type="SUPFAM" id="SSF50630">
    <property type="entry name" value="Acid proteases"/>
    <property type="match status" value="1"/>
</dbReference>
<feature type="disulfide bond" evidence="4">
    <location>
        <begin position="93"/>
        <end position="98"/>
    </location>
</feature>
<dbReference type="InterPro" id="IPR034164">
    <property type="entry name" value="Pepsin-like_dom"/>
</dbReference>
<dbReference type="Proteomes" id="UP001385951">
    <property type="component" value="Unassembled WGS sequence"/>
</dbReference>